<feature type="coiled-coil region" evidence="2">
    <location>
        <begin position="55"/>
        <end position="82"/>
    </location>
</feature>
<reference evidence="5" key="2">
    <citation type="submission" date="2023-05" db="EMBL/GenBank/DDBJ databases">
        <authorList>
            <consortium name="Lawrence Berkeley National Laboratory"/>
            <person name="Steindorff A."/>
            <person name="Hensen N."/>
            <person name="Bonometti L."/>
            <person name="Westerberg I."/>
            <person name="Brannstrom I.O."/>
            <person name="Guillou S."/>
            <person name="Cros-Aarteil S."/>
            <person name="Calhoun S."/>
            <person name="Haridas S."/>
            <person name="Kuo A."/>
            <person name="Mondo S."/>
            <person name="Pangilinan J."/>
            <person name="Riley R."/>
            <person name="Labutti K."/>
            <person name="Andreopoulos B."/>
            <person name="Lipzen A."/>
            <person name="Chen C."/>
            <person name="Yanf M."/>
            <person name="Daum C."/>
            <person name="Ng V."/>
            <person name="Clum A."/>
            <person name="Ohm R."/>
            <person name="Martin F."/>
            <person name="Silar P."/>
            <person name="Natvig D."/>
            <person name="Lalanne C."/>
            <person name="Gautier V."/>
            <person name="Ament-Velasquez S.L."/>
            <person name="Kruys A."/>
            <person name="Hutchinson M.I."/>
            <person name="Powell A.J."/>
            <person name="Barry K."/>
            <person name="Miller A.N."/>
            <person name="Grigoriev I.V."/>
            <person name="Debuchy R."/>
            <person name="Gladieux P."/>
            <person name="Thoren M.H."/>
            <person name="Johannesson H."/>
        </authorList>
    </citation>
    <scope>NUCLEOTIDE SEQUENCE</scope>
    <source>
        <strain evidence="5">CBS 141.50</strain>
    </source>
</reference>
<dbReference type="GO" id="GO:0070319">
    <property type="term" value="C:Golgi to plasma membrane transport vesicle"/>
    <property type="evidence" value="ECO:0007669"/>
    <property type="project" value="TreeGrafter"/>
</dbReference>
<feature type="domain" description="GDP/GTP exchange factor Sec2 N-terminal" evidence="4">
    <location>
        <begin position="212"/>
        <end position="296"/>
    </location>
</feature>
<dbReference type="Pfam" id="PF06428">
    <property type="entry name" value="Sec2p"/>
    <property type="match status" value="1"/>
</dbReference>
<name>A0AAN6VAV7_9PEZI</name>
<feature type="compositionally biased region" description="Pro residues" evidence="3">
    <location>
        <begin position="169"/>
        <end position="188"/>
    </location>
</feature>
<evidence type="ECO:0000256" key="1">
    <source>
        <dbReference type="ARBA" id="ARBA00023054"/>
    </source>
</evidence>
<dbReference type="Proteomes" id="UP001302676">
    <property type="component" value="Unassembled WGS sequence"/>
</dbReference>
<dbReference type="InterPro" id="IPR040351">
    <property type="entry name" value="RAB3IL/RAB3IP/Sec2"/>
</dbReference>
<feature type="region of interest" description="Disordered" evidence="3">
    <location>
        <begin position="167"/>
        <end position="222"/>
    </location>
</feature>
<sequence>MTTTVVAMAPASSGTLTAGPTAVTTTTETTSITHSCPGCGLQVDLAPFGNTQAALLDAQKQISDLQAQVRLLNQKATAAVDRWADYEDELARLRSQLGVSRPQTPSSTTGQPHQHGQSHEQLHPSQQPNSLPTPPSSAAGLPSPSPSRTSFLTTGAASRISALLTRKSPPVPIATPVPAAPLPTPTPTPTTLQPRLSAGPHPTQTHGPSNQNQQQQQQPSPADLLRALSREQALRREAEGRLTQTSREVEELSASLFEQANEMVATERRARAALEARVGELERRESEKRGRLERLERAVGRIERVRGVLADVDAEVEAGRLGDGDKR</sequence>
<comment type="caution">
    <text evidence="5">The sequence shown here is derived from an EMBL/GenBank/DDBJ whole genome shotgun (WGS) entry which is preliminary data.</text>
</comment>
<dbReference type="PANTHER" id="PTHR14430:SF4">
    <property type="entry name" value="GDP_GTP EXCHANGE FACTOR SEC2 N-TERMINAL DOMAIN-CONTAINING PROTEIN"/>
    <property type="match status" value="1"/>
</dbReference>
<dbReference type="InterPro" id="IPR009449">
    <property type="entry name" value="Sec2_N"/>
</dbReference>
<dbReference type="AlphaFoldDB" id="A0AAN6VAV7"/>
<dbReference type="PANTHER" id="PTHR14430">
    <property type="entry name" value="RABIN3-RELATED"/>
    <property type="match status" value="1"/>
</dbReference>
<dbReference type="GO" id="GO:0051286">
    <property type="term" value="C:cell tip"/>
    <property type="evidence" value="ECO:0007669"/>
    <property type="project" value="TreeGrafter"/>
</dbReference>
<proteinExistence type="predicted"/>
<feature type="compositionally biased region" description="Low complexity" evidence="3">
    <location>
        <begin position="208"/>
        <end position="221"/>
    </location>
</feature>
<dbReference type="GO" id="GO:0006887">
    <property type="term" value="P:exocytosis"/>
    <property type="evidence" value="ECO:0007669"/>
    <property type="project" value="TreeGrafter"/>
</dbReference>
<dbReference type="EMBL" id="MU853554">
    <property type="protein sequence ID" value="KAK4148078.1"/>
    <property type="molecule type" value="Genomic_DNA"/>
</dbReference>
<evidence type="ECO:0000259" key="4">
    <source>
        <dbReference type="Pfam" id="PF06428"/>
    </source>
</evidence>
<dbReference type="SUPFAM" id="SSF144284">
    <property type="entry name" value="Sec2 N-terminal region"/>
    <property type="match status" value="2"/>
</dbReference>
<feature type="coiled-coil region" evidence="2">
    <location>
        <begin position="228"/>
        <end position="298"/>
    </location>
</feature>
<keyword evidence="6" id="KW-1185">Reference proteome</keyword>
<reference evidence="5" key="1">
    <citation type="journal article" date="2023" name="Mol. Phylogenet. Evol.">
        <title>Genome-scale phylogeny and comparative genomics of the fungal order Sordariales.</title>
        <authorList>
            <person name="Hensen N."/>
            <person name="Bonometti L."/>
            <person name="Westerberg I."/>
            <person name="Brannstrom I.O."/>
            <person name="Guillou S."/>
            <person name="Cros-Aarteil S."/>
            <person name="Calhoun S."/>
            <person name="Haridas S."/>
            <person name="Kuo A."/>
            <person name="Mondo S."/>
            <person name="Pangilinan J."/>
            <person name="Riley R."/>
            <person name="LaButti K."/>
            <person name="Andreopoulos B."/>
            <person name="Lipzen A."/>
            <person name="Chen C."/>
            <person name="Yan M."/>
            <person name="Daum C."/>
            <person name="Ng V."/>
            <person name="Clum A."/>
            <person name="Steindorff A."/>
            <person name="Ohm R.A."/>
            <person name="Martin F."/>
            <person name="Silar P."/>
            <person name="Natvig D.O."/>
            <person name="Lalanne C."/>
            <person name="Gautier V."/>
            <person name="Ament-Velasquez S.L."/>
            <person name="Kruys A."/>
            <person name="Hutchinson M.I."/>
            <person name="Powell A.J."/>
            <person name="Barry K."/>
            <person name="Miller A.N."/>
            <person name="Grigoriev I.V."/>
            <person name="Debuchy R."/>
            <person name="Gladieux P."/>
            <person name="Hiltunen Thoren M."/>
            <person name="Johannesson H."/>
        </authorList>
    </citation>
    <scope>NUCLEOTIDE SEQUENCE</scope>
    <source>
        <strain evidence="5">CBS 141.50</strain>
    </source>
</reference>
<keyword evidence="1 2" id="KW-0175">Coiled coil</keyword>
<evidence type="ECO:0000256" key="3">
    <source>
        <dbReference type="SAM" id="MobiDB-lite"/>
    </source>
</evidence>
<dbReference type="RefSeq" id="XP_062641449.1">
    <property type="nucleotide sequence ID" value="XM_062778852.1"/>
</dbReference>
<dbReference type="GO" id="GO:0005085">
    <property type="term" value="F:guanyl-nucleotide exchange factor activity"/>
    <property type="evidence" value="ECO:0007669"/>
    <property type="project" value="InterPro"/>
</dbReference>
<organism evidence="5 6">
    <name type="scientific">Dichotomopilus funicola</name>
    <dbReference type="NCBI Taxonomy" id="1934379"/>
    <lineage>
        <taxon>Eukaryota</taxon>
        <taxon>Fungi</taxon>
        <taxon>Dikarya</taxon>
        <taxon>Ascomycota</taxon>
        <taxon>Pezizomycotina</taxon>
        <taxon>Sordariomycetes</taxon>
        <taxon>Sordariomycetidae</taxon>
        <taxon>Sordariales</taxon>
        <taxon>Chaetomiaceae</taxon>
        <taxon>Dichotomopilus</taxon>
    </lineage>
</organism>
<accession>A0AAN6VAV7</accession>
<feature type="region of interest" description="Disordered" evidence="3">
    <location>
        <begin position="97"/>
        <end position="151"/>
    </location>
</feature>
<evidence type="ECO:0000313" key="6">
    <source>
        <dbReference type="Proteomes" id="UP001302676"/>
    </source>
</evidence>
<dbReference type="GeneID" id="87815465"/>
<gene>
    <name evidence="5" type="ORF">C8A04DRAFT_23871</name>
</gene>
<evidence type="ECO:0000256" key="2">
    <source>
        <dbReference type="SAM" id="Coils"/>
    </source>
</evidence>
<dbReference type="Gene3D" id="6.10.140.910">
    <property type="match status" value="1"/>
</dbReference>
<evidence type="ECO:0000313" key="5">
    <source>
        <dbReference type="EMBL" id="KAK4148078.1"/>
    </source>
</evidence>
<protein>
    <recommendedName>
        <fullName evidence="4">GDP/GTP exchange factor Sec2 N-terminal domain-containing protein</fullName>
    </recommendedName>
</protein>
<feature type="compositionally biased region" description="Polar residues" evidence="3">
    <location>
        <begin position="97"/>
        <end position="115"/>
    </location>
</feature>